<reference evidence="2 3" key="1">
    <citation type="journal article" date="2011" name="EMBO J.">
        <title>Structural diversity of bacterial flagellar motors.</title>
        <authorList>
            <person name="Chen S."/>
            <person name="Beeby M."/>
            <person name="Murphy G.E."/>
            <person name="Leadbetter J.R."/>
            <person name="Hendrixson D.R."/>
            <person name="Briegel A."/>
            <person name="Li Z."/>
            <person name="Shi J."/>
            <person name="Tocheva E.I."/>
            <person name="Muller A."/>
            <person name="Dobro M.J."/>
            <person name="Jensen G.J."/>
        </authorList>
    </citation>
    <scope>NUCLEOTIDE SEQUENCE [LARGE SCALE GENOMIC DNA]</scope>
    <source>
        <strain evidence="2 3">DSM 6540</strain>
    </source>
</reference>
<dbReference type="Gene3D" id="3.40.50.150">
    <property type="entry name" value="Vaccinia Virus protein VP39"/>
    <property type="match status" value="1"/>
</dbReference>
<gene>
    <name evidence="2" type="ORF">ALO_18070</name>
</gene>
<dbReference type="InterPro" id="IPR029063">
    <property type="entry name" value="SAM-dependent_MTases_sf"/>
</dbReference>
<dbReference type="CDD" id="cd02440">
    <property type="entry name" value="AdoMet_MTases"/>
    <property type="match status" value="1"/>
</dbReference>
<dbReference type="AlphaFoldDB" id="F7NNC4"/>
<name>F7NNC4_9FIRM</name>
<feature type="non-terminal residue" evidence="2">
    <location>
        <position position="1"/>
    </location>
</feature>
<proteinExistence type="predicted"/>
<dbReference type="GO" id="GO:0032259">
    <property type="term" value="P:methylation"/>
    <property type="evidence" value="ECO:0007669"/>
    <property type="project" value="UniProtKB-KW"/>
</dbReference>
<dbReference type="STRING" id="1009370.ALO_18070"/>
<evidence type="ECO:0000259" key="1">
    <source>
        <dbReference type="Pfam" id="PF08241"/>
    </source>
</evidence>
<accession>F7NNC4</accession>
<organism evidence="2 3">
    <name type="scientific">Acetonema longum DSM 6540</name>
    <dbReference type="NCBI Taxonomy" id="1009370"/>
    <lineage>
        <taxon>Bacteria</taxon>
        <taxon>Bacillati</taxon>
        <taxon>Bacillota</taxon>
        <taxon>Negativicutes</taxon>
        <taxon>Acetonemataceae</taxon>
        <taxon>Acetonema</taxon>
    </lineage>
</organism>
<dbReference type="RefSeq" id="WP_004098508.1">
    <property type="nucleotide sequence ID" value="NZ_AFGF01000214.1"/>
</dbReference>
<comment type="caution">
    <text evidence="2">The sequence shown here is derived from an EMBL/GenBank/DDBJ whole genome shotgun (WGS) entry which is preliminary data.</text>
</comment>
<dbReference type="PANTHER" id="PTHR43861:SF1">
    <property type="entry name" value="TRANS-ACONITATE 2-METHYLTRANSFERASE"/>
    <property type="match status" value="1"/>
</dbReference>
<dbReference type="EMBL" id="AFGF01000214">
    <property type="protein sequence ID" value="EGO62467.1"/>
    <property type="molecule type" value="Genomic_DNA"/>
</dbReference>
<sequence>LFILGECNMSNIYDNQDFFNGYHSLRSSNDNYNDLLEQPAMADMLPDLTGKKVLDLGCGYGHNCLDFIRDGADRVVGLDISEKMLEVARNESNDVKIEYINMSMTEISSITERFDFVYSSLAFHYIEDFSKLIKDIYSLLNPGGYLLYSQEHPIITATIDEKGHFNQDENGNCVSYTFSNYNQAGRREVHWYVDGVIKYHRPMGELLTTIAKAGFILKEVCEPTPKDWAIHKLPSITKEFLKPCFLIVKAKRQ</sequence>
<dbReference type="InterPro" id="IPR013216">
    <property type="entry name" value="Methyltransf_11"/>
</dbReference>
<dbReference type="PANTHER" id="PTHR43861">
    <property type="entry name" value="TRANS-ACONITATE 2-METHYLTRANSFERASE-RELATED"/>
    <property type="match status" value="1"/>
</dbReference>
<dbReference type="eggNOG" id="COG0500">
    <property type="taxonomic scope" value="Bacteria"/>
</dbReference>
<evidence type="ECO:0000313" key="3">
    <source>
        <dbReference type="Proteomes" id="UP000003240"/>
    </source>
</evidence>
<dbReference type="Proteomes" id="UP000003240">
    <property type="component" value="Unassembled WGS sequence"/>
</dbReference>
<feature type="domain" description="Methyltransferase type 11" evidence="1">
    <location>
        <begin position="54"/>
        <end position="147"/>
    </location>
</feature>
<dbReference type="Pfam" id="PF08241">
    <property type="entry name" value="Methyltransf_11"/>
    <property type="match status" value="1"/>
</dbReference>
<dbReference type="SUPFAM" id="SSF53335">
    <property type="entry name" value="S-adenosyl-L-methionine-dependent methyltransferases"/>
    <property type="match status" value="1"/>
</dbReference>
<evidence type="ECO:0000313" key="2">
    <source>
        <dbReference type="EMBL" id="EGO62467.1"/>
    </source>
</evidence>
<dbReference type="GO" id="GO:0008168">
    <property type="term" value="F:methyltransferase activity"/>
    <property type="evidence" value="ECO:0007669"/>
    <property type="project" value="UniProtKB-KW"/>
</dbReference>
<keyword evidence="3" id="KW-1185">Reference proteome</keyword>
<protein>
    <recommendedName>
        <fullName evidence="1">Methyltransferase type 11 domain-containing protein</fullName>
    </recommendedName>
</protein>